<dbReference type="GO" id="GO:0008610">
    <property type="term" value="P:lipid biosynthetic process"/>
    <property type="evidence" value="ECO:0007669"/>
    <property type="project" value="TreeGrafter"/>
</dbReference>
<comment type="caution">
    <text evidence="3">The sequence shown here is derived from an EMBL/GenBank/DDBJ whole genome shotgun (WGS) entry which is preliminary data.</text>
</comment>
<evidence type="ECO:0000256" key="1">
    <source>
        <dbReference type="ARBA" id="ARBA00007169"/>
    </source>
</evidence>
<dbReference type="RefSeq" id="WP_059147547.1">
    <property type="nucleotide sequence ID" value="NZ_LLZJ01000389.1"/>
</dbReference>
<proteinExistence type="inferred from homology"/>
<accession>A0A0X3VRA0</accession>
<dbReference type="InterPro" id="IPR029058">
    <property type="entry name" value="AB_hydrolase_fold"/>
</dbReference>
<name>A0A0X3VRA0_STRVO</name>
<dbReference type="EMBL" id="LLZJ01000389">
    <property type="protein sequence ID" value="KUL47219.1"/>
    <property type="molecule type" value="Genomic_DNA"/>
</dbReference>
<dbReference type="InterPro" id="IPR012223">
    <property type="entry name" value="TEII"/>
</dbReference>
<organism evidence="3 4">
    <name type="scientific">Streptomyces violaceusniger</name>
    <dbReference type="NCBI Taxonomy" id="68280"/>
    <lineage>
        <taxon>Bacteria</taxon>
        <taxon>Bacillati</taxon>
        <taxon>Actinomycetota</taxon>
        <taxon>Actinomycetes</taxon>
        <taxon>Kitasatosporales</taxon>
        <taxon>Streptomycetaceae</taxon>
        <taxon>Streptomyces</taxon>
        <taxon>Streptomyces violaceusniger group</taxon>
    </lineage>
</organism>
<evidence type="ECO:0000313" key="4">
    <source>
        <dbReference type="Proteomes" id="UP000053413"/>
    </source>
</evidence>
<evidence type="ECO:0000259" key="2">
    <source>
        <dbReference type="Pfam" id="PF00975"/>
    </source>
</evidence>
<dbReference type="OrthoDB" id="8480037at2"/>
<evidence type="ECO:0000313" key="3">
    <source>
        <dbReference type="EMBL" id="KUL47219.1"/>
    </source>
</evidence>
<comment type="similarity">
    <text evidence="1">Belongs to the thioesterase family.</text>
</comment>
<protein>
    <recommendedName>
        <fullName evidence="2">Thioesterase domain-containing protein</fullName>
    </recommendedName>
</protein>
<dbReference type="Proteomes" id="UP000053413">
    <property type="component" value="Unassembled WGS sequence"/>
</dbReference>
<dbReference type="Gene3D" id="3.40.50.1820">
    <property type="entry name" value="alpha/beta hydrolase"/>
    <property type="match status" value="1"/>
</dbReference>
<feature type="domain" description="Thioesterase" evidence="2">
    <location>
        <begin position="26"/>
        <end position="248"/>
    </location>
</feature>
<dbReference type="SUPFAM" id="SSF53474">
    <property type="entry name" value="alpha/beta-Hydrolases"/>
    <property type="match status" value="1"/>
</dbReference>
<sequence length="269" mass="28559">MAPSSAAPDVRSWLVPYGTTVEPGFRVVCFPHAGGSASYFAWLRAAVPPQGELLCVQYPGRQERRREPSIEQVPTMAATVAEVLSGGPRTPLVLFGHSLGALLAFETARALEAGGRPVAGLIASGRRAPSVRPPQGGADLSTEEIIAEMRVLGGVDPALLNDPDVLELILPVLRADHRLAESYVPEPGAAVSCPLTVLTGNSDPRVSWADAQAWSGHTSGPCAVYEAEGGHFFFESDRPAVLGLIRDSLDSLRLTGMRAVPQRSLHEEQ</sequence>
<dbReference type="PANTHER" id="PTHR11487:SF0">
    <property type="entry name" value="S-ACYL FATTY ACID SYNTHASE THIOESTERASE, MEDIUM CHAIN"/>
    <property type="match status" value="1"/>
</dbReference>
<reference evidence="4" key="1">
    <citation type="submission" date="2015-10" db="EMBL/GenBank/DDBJ databases">
        <authorList>
            <person name="Ju K.-S."/>
            <person name="Doroghazi J.R."/>
            <person name="Metcalf W.W."/>
        </authorList>
    </citation>
    <scope>NUCLEOTIDE SEQUENCE [LARGE SCALE GENOMIC DNA]</scope>
    <source>
        <strain evidence="4">NRRL F-8817</strain>
    </source>
</reference>
<dbReference type="PANTHER" id="PTHR11487">
    <property type="entry name" value="THIOESTERASE"/>
    <property type="match status" value="1"/>
</dbReference>
<dbReference type="AlphaFoldDB" id="A0A0X3VRA0"/>
<gene>
    <name evidence="3" type="ORF">ADL28_33495</name>
</gene>
<dbReference type="Pfam" id="PF00975">
    <property type="entry name" value="Thioesterase"/>
    <property type="match status" value="1"/>
</dbReference>
<dbReference type="InterPro" id="IPR001031">
    <property type="entry name" value="Thioesterase"/>
</dbReference>